<comment type="caution">
    <text evidence="1">The sequence shown here is derived from an EMBL/GenBank/DDBJ whole genome shotgun (WGS) entry which is preliminary data.</text>
</comment>
<sequence length="64" mass="6838">MRANTHATGSVKVKLGFVSLNPAIPVDFHDVFSELVKRSRPSLVSAPPVLTFASCSTLVLLTIT</sequence>
<proteinExistence type="predicted"/>
<accession>A0A9P6D8W9</accession>
<dbReference type="Proteomes" id="UP000807025">
    <property type="component" value="Unassembled WGS sequence"/>
</dbReference>
<dbReference type="AlphaFoldDB" id="A0A9P6D8W9"/>
<dbReference type="EMBL" id="MU154734">
    <property type="protein sequence ID" value="KAF9488064.1"/>
    <property type="molecule type" value="Genomic_DNA"/>
</dbReference>
<name>A0A9P6D8W9_PLEER</name>
<evidence type="ECO:0000313" key="1">
    <source>
        <dbReference type="EMBL" id="KAF9488064.1"/>
    </source>
</evidence>
<organism evidence="1 2">
    <name type="scientific">Pleurotus eryngii</name>
    <name type="common">Boletus of the steppes</name>
    <dbReference type="NCBI Taxonomy" id="5323"/>
    <lineage>
        <taxon>Eukaryota</taxon>
        <taxon>Fungi</taxon>
        <taxon>Dikarya</taxon>
        <taxon>Basidiomycota</taxon>
        <taxon>Agaricomycotina</taxon>
        <taxon>Agaricomycetes</taxon>
        <taxon>Agaricomycetidae</taxon>
        <taxon>Agaricales</taxon>
        <taxon>Pleurotineae</taxon>
        <taxon>Pleurotaceae</taxon>
        <taxon>Pleurotus</taxon>
    </lineage>
</organism>
<gene>
    <name evidence="1" type="ORF">BDN71DRAFT_1540749</name>
</gene>
<keyword evidence="2" id="KW-1185">Reference proteome</keyword>
<reference evidence="1" key="1">
    <citation type="submission" date="2020-11" db="EMBL/GenBank/DDBJ databases">
        <authorList>
            <consortium name="DOE Joint Genome Institute"/>
            <person name="Ahrendt S."/>
            <person name="Riley R."/>
            <person name="Andreopoulos W."/>
            <person name="Labutti K."/>
            <person name="Pangilinan J."/>
            <person name="Ruiz-Duenas F.J."/>
            <person name="Barrasa J.M."/>
            <person name="Sanchez-Garcia M."/>
            <person name="Camarero S."/>
            <person name="Miyauchi S."/>
            <person name="Serrano A."/>
            <person name="Linde D."/>
            <person name="Babiker R."/>
            <person name="Drula E."/>
            <person name="Ayuso-Fernandez I."/>
            <person name="Pacheco R."/>
            <person name="Padilla G."/>
            <person name="Ferreira P."/>
            <person name="Barriuso J."/>
            <person name="Kellner H."/>
            <person name="Castanera R."/>
            <person name="Alfaro M."/>
            <person name="Ramirez L."/>
            <person name="Pisabarro A.G."/>
            <person name="Kuo A."/>
            <person name="Tritt A."/>
            <person name="Lipzen A."/>
            <person name="He G."/>
            <person name="Yan M."/>
            <person name="Ng V."/>
            <person name="Cullen D."/>
            <person name="Martin F."/>
            <person name="Rosso M.-N."/>
            <person name="Henrissat B."/>
            <person name="Hibbett D."/>
            <person name="Martinez A.T."/>
            <person name="Grigoriev I.V."/>
        </authorList>
    </citation>
    <scope>NUCLEOTIDE SEQUENCE</scope>
    <source>
        <strain evidence="1">ATCC 90797</strain>
    </source>
</reference>
<evidence type="ECO:0000313" key="2">
    <source>
        <dbReference type="Proteomes" id="UP000807025"/>
    </source>
</evidence>
<dbReference type="OrthoDB" id="67700at2759"/>
<protein>
    <submittedName>
        <fullName evidence="1">Uncharacterized protein</fullName>
    </submittedName>
</protein>